<dbReference type="EMBL" id="GL945016">
    <property type="protein sequence ID" value="EGN58248.1"/>
    <property type="molecule type" value="Genomic_DNA"/>
</dbReference>
<proteinExistence type="predicted"/>
<protein>
    <submittedName>
        <fullName evidence="1">Uncharacterized protein</fullName>
    </submittedName>
</protein>
<gene>
    <name evidence="1" type="ORF">Premu_0040</name>
</gene>
<evidence type="ECO:0000313" key="1">
    <source>
        <dbReference type="EMBL" id="EGN58248.1"/>
    </source>
</evidence>
<dbReference type="RefSeq" id="WP_007572149.1">
    <property type="nucleotide sequence ID" value="NZ_BPTS01000003.1"/>
</dbReference>
<evidence type="ECO:0000313" key="2">
    <source>
        <dbReference type="Proteomes" id="UP000002772"/>
    </source>
</evidence>
<keyword evidence="2" id="KW-1185">Reference proteome</keyword>
<dbReference type="Proteomes" id="UP000002772">
    <property type="component" value="Unassembled WGS sequence"/>
</dbReference>
<reference evidence="2" key="1">
    <citation type="journal article" date="2011" name="Stand. Genomic Sci.">
        <title>Non-contiguous finished genome sequence of the opportunistic oral pathogen Prevotella multisaccharivorax type strain (PPPA20).</title>
        <authorList>
            <person name="Pati A."/>
            <person name="Gronow S."/>
            <person name="Lu M."/>
            <person name="Lapidus A."/>
            <person name="Nolan M."/>
            <person name="Lucas S."/>
            <person name="Hammon N."/>
            <person name="Deshpande S."/>
            <person name="Cheng J.F."/>
            <person name="Tapia R."/>
            <person name="Han C."/>
            <person name="Goodwin L."/>
            <person name="Pitluck S."/>
            <person name="Liolios K."/>
            <person name="Pagani I."/>
            <person name="Mavromatis K."/>
            <person name="Mikhailova N."/>
            <person name="Huntemann M."/>
            <person name="Chen A."/>
            <person name="Palaniappan K."/>
            <person name="Land M."/>
            <person name="Hauser L."/>
            <person name="Detter J.C."/>
            <person name="Brambilla E.M."/>
            <person name="Rohde M."/>
            <person name="Goker M."/>
            <person name="Woyke T."/>
            <person name="Bristow J."/>
            <person name="Eisen J.A."/>
            <person name="Markowitz V."/>
            <person name="Hugenholtz P."/>
            <person name="Kyrpides N.C."/>
            <person name="Klenk H.P."/>
            <person name="Ivanova N."/>
        </authorList>
    </citation>
    <scope>NUCLEOTIDE SEQUENCE [LARGE SCALE GENOMIC DNA]</scope>
    <source>
        <strain evidence="2">DSM 17128</strain>
    </source>
</reference>
<dbReference type="AlphaFoldDB" id="F8N583"/>
<sequence length="75" mass="8423">MGAYQSPDNRELANDPEKEFELIANGIQSKPTRFDLNLQEDGTLEVTDKKIAEVINAEQTKNGKRTYTAILTILL</sequence>
<accession>F8N583</accession>
<organism evidence="1 2">
    <name type="scientific">Hallella multisaccharivorax DSM 17128</name>
    <dbReference type="NCBI Taxonomy" id="688246"/>
    <lineage>
        <taxon>Bacteria</taxon>
        <taxon>Pseudomonadati</taxon>
        <taxon>Bacteroidota</taxon>
        <taxon>Bacteroidia</taxon>
        <taxon>Bacteroidales</taxon>
        <taxon>Prevotellaceae</taxon>
        <taxon>Hallella</taxon>
    </lineage>
</organism>
<dbReference type="HOGENOM" id="CLU_2668026_0_0_10"/>
<name>F8N583_9BACT</name>